<organism evidence="3 4">
    <name type="scientific">Mortierella polycephala</name>
    <dbReference type="NCBI Taxonomy" id="41804"/>
    <lineage>
        <taxon>Eukaryota</taxon>
        <taxon>Fungi</taxon>
        <taxon>Fungi incertae sedis</taxon>
        <taxon>Mucoromycota</taxon>
        <taxon>Mortierellomycotina</taxon>
        <taxon>Mortierellomycetes</taxon>
        <taxon>Mortierellales</taxon>
        <taxon>Mortierellaceae</taxon>
        <taxon>Mortierella</taxon>
    </lineage>
</organism>
<evidence type="ECO:0000313" key="4">
    <source>
        <dbReference type="Proteomes" id="UP000726737"/>
    </source>
</evidence>
<gene>
    <name evidence="3" type="ORF">BG011_002257</name>
</gene>
<reference evidence="3" key="1">
    <citation type="journal article" date="2020" name="Fungal Divers.">
        <title>Resolving the Mortierellaceae phylogeny through synthesis of multi-gene phylogenetics and phylogenomics.</title>
        <authorList>
            <person name="Vandepol N."/>
            <person name="Liber J."/>
            <person name="Desiro A."/>
            <person name="Na H."/>
            <person name="Kennedy M."/>
            <person name="Barry K."/>
            <person name="Grigoriev I.V."/>
            <person name="Miller A.N."/>
            <person name="O'Donnell K."/>
            <person name="Stajich J.E."/>
            <person name="Bonito G."/>
        </authorList>
    </citation>
    <scope>NUCLEOTIDE SEQUENCE</scope>
    <source>
        <strain evidence="3">KOD948</strain>
    </source>
</reference>
<accession>A0A9P6QH16</accession>
<name>A0A9P6QH16_9FUNG</name>
<proteinExistence type="predicted"/>
<sequence length="133" mass="13862">MRLIQKNMDDAAATEAMRGGAIGAVKYCTVALFAGGVLTAVSPRFAAIKAPQKGWLMVAAFLGGFGNGSDTTFTNFERRDREMQIRVAEQKRHDILYGSEEESRKAAAASLSSVPSAPASAPAPAPATATATA</sequence>
<feature type="region of interest" description="Disordered" evidence="1">
    <location>
        <begin position="107"/>
        <end position="133"/>
    </location>
</feature>
<evidence type="ECO:0000256" key="2">
    <source>
        <dbReference type="SAM" id="Phobius"/>
    </source>
</evidence>
<evidence type="ECO:0000313" key="3">
    <source>
        <dbReference type="EMBL" id="KAG0266467.1"/>
    </source>
</evidence>
<feature type="transmembrane region" description="Helical" evidence="2">
    <location>
        <begin position="21"/>
        <end position="42"/>
    </location>
</feature>
<keyword evidence="4" id="KW-1185">Reference proteome</keyword>
<keyword evidence="2" id="KW-1133">Transmembrane helix</keyword>
<evidence type="ECO:0000256" key="1">
    <source>
        <dbReference type="SAM" id="MobiDB-lite"/>
    </source>
</evidence>
<feature type="transmembrane region" description="Helical" evidence="2">
    <location>
        <begin position="54"/>
        <end position="76"/>
    </location>
</feature>
<dbReference type="Proteomes" id="UP000726737">
    <property type="component" value="Unassembled WGS sequence"/>
</dbReference>
<protein>
    <submittedName>
        <fullName evidence="3">Uncharacterized protein</fullName>
    </submittedName>
</protein>
<keyword evidence="2" id="KW-0472">Membrane</keyword>
<dbReference type="EMBL" id="JAAAJA010000017">
    <property type="protein sequence ID" value="KAG0266467.1"/>
    <property type="molecule type" value="Genomic_DNA"/>
</dbReference>
<dbReference type="AlphaFoldDB" id="A0A9P6QH16"/>
<comment type="caution">
    <text evidence="3">The sequence shown here is derived from an EMBL/GenBank/DDBJ whole genome shotgun (WGS) entry which is preliminary data.</text>
</comment>
<keyword evidence="2" id="KW-0812">Transmembrane</keyword>
<dbReference type="OrthoDB" id="2326382at2759"/>